<evidence type="ECO:0000313" key="1">
    <source>
        <dbReference type="EMBL" id="BAU89946.1"/>
    </source>
</evidence>
<reference evidence="1 2" key="1">
    <citation type="journal article" date="2016" name="Genome Announc.">
        <title>Complete Genome Sequence of Methylobacterium populi P-1M, Isolated from Pink-Pigmented Household Biofilm.</title>
        <authorList>
            <person name="Morohoshi T."/>
            <person name="Ikeda T."/>
        </authorList>
    </citation>
    <scope>NUCLEOTIDE SEQUENCE [LARGE SCALE GENOMIC DNA]</scope>
    <source>
        <strain evidence="1 2">P-1M</strain>
    </source>
</reference>
<name>A0A160PC39_9HYPH</name>
<dbReference type="Proteomes" id="UP000218288">
    <property type="component" value="Chromosome"/>
</dbReference>
<dbReference type="AlphaFoldDB" id="A0A160PC39"/>
<gene>
    <name evidence="1" type="ORF">MPPM_1341</name>
</gene>
<evidence type="ECO:0000313" key="2">
    <source>
        <dbReference type="Proteomes" id="UP000218288"/>
    </source>
</evidence>
<dbReference type="EMBL" id="AP014809">
    <property type="protein sequence ID" value="BAU89946.1"/>
    <property type="molecule type" value="Genomic_DNA"/>
</dbReference>
<proteinExistence type="predicted"/>
<protein>
    <submittedName>
        <fullName evidence="1">Uncharacterized protein</fullName>
    </submittedName>
</protein>
<accession>A0A160PC39</accession>
<organism evidence="1 2">
    <name type="scientific">Methylorubrum populi</name>
    <dbReference type="NCBI Taxonomy" id="223967"/>
    <lineage>
        <taxon>Bacteria</taxon>
        <taxon>Pseudomonadati</taxon>
        <taxon>Pseudomonadota</taxon>
        <taxon>Alphaproteobacteria</taxon>
        <taxon>Hyphomicrobiales</taxon>
        <taxon>Methylobacteriaceae</taxon>
        <taxon>Methylorubrum</taxon>
    </lineage>
</organism>
<sequence>MPSIEEIVGPIGREWWVPGTRPGESEEVRYVSFQAPRTPSHILKEVTWAVKPPIPKEGGVMLEGCILTLPDGLRFCALSFHREVEAWQRQIEEGARMLGLVSARLEDEVLHLSDGRSIPLRDCKVEFD</sequence>